<dbReference type="AlphaFoldDB" id="A0A9Q8PKX1"/>
<protein>
    <recommendedName>
        <fullName evidence="3">N-acetyltransferase domain-containing protein</fullName>
    </recommendedName>
</protein>
<evidence type="ECO:0000313" key="4">
    <source>
        <dbReference type="EMBL" id="UJO24274.1"/>
    </source>
</evidence>
<evidence type="ECO:0000256" key="1">
    <source>
        <dbReference type="ARBA" id="ARBA00022679"/>
    </source>
</evidence>
<keyword evidence="2" id="KW-0012">Acyltransferase</keyword>
<dbReference type="SUPFAM" id="SSF55729">
    <property type="entry name" value="Acyl-CoA N-acyltransferases (Nat)"/>
    <property type="match status" value="1"/>
</dbReference>
<accession>A0A9Q8PKX1</accession>
<evidence type="ECO:0000256" key="2">
    <source>
        <dbReference type="ARBA" id="ARBA00023315"/>
    </source>
</evidence>
<feature type="domain" description="N-acetyltransferase" evidence="3">
    <location>
        <begin position="8"/>
        <end position="182"/>
    </location>
</feature>
<keyword evidence="5" id="KW-1185">Reference proteome</keyword>
<reference evidence="4" key="2">
    <citation type="journal article" date="2022" name="Microb. Genom.">
        <title>A chromosome-scale genome assembly of the tomato pathogen Cladosporium fulvum reveals a compartmentalized genome architecture and the presence of a dispensable chromosome.</title>
        <authorList>
            <person name="Zaccaron A.Z."/>
            <person name="Chen L.H."/>
            <person name="Samaras A."/>
            <person name="Stergiopoulos I."/>
        </authorList>
    </citation>
    <scope>NUCLEOTIDE SEQUENCE</scope>
    <source>
        <strain evidence="4">Race5_Kim</strain>
    </source>
</reference>
<dbReference type="PROSITE" id="PS51186">
    <property type="entry name" value="GNAT"/>
    <property type="match status" value="1"/>
</dbReference>
<keyword evidence="1" id="KW-0808">Transferase</keyword>
<dbReference type="KEGG" id="ffu:CLAFUR5_13421"/>
<dbReference type="RefSeq" id="XP_047768640.1">
    <property type="nucleotide sequence ID" value="XM_047912569.1"/>
</dbReference>
<dbReference type="InterPro" id="IPR016181">
    <property type="entry name" value="Acyl_CoA_acyltransferase"/>
</dbReference>
<dbReference type="GeneID" id="71993299"/>
<dbReference type="EMBL" id="CP090174">
    <property type="protein sequence ID" value="UJO24274.1"/>
    <property type="molecule type" value="Genomic_DNA"/>
</dbReference>
<dbReference type="InterPro" id="IPR000182">
    <property type="entry name" value="GNAT_dom"/>
</dbReference>
<dbReference type="GO" id="GO:0016747">
    <property type="term" value="F:acyltransferase activity, transferring groups other than amino-acyl groups"/>
    <property type="evidence" value="ECO:0007669"/>
    <property type="project" value="InterPro"/>
</dbReference>
<evidence type="ECO:0000313" key="5">
    <source>
        <dbReference type="Proteomes" id="UP000756132"/>
    </source>
</evidence>
<evidence type="ECO:0000259" key="3">
    <source>
        <dbReference type="PROSITE" id="PS51186"/>
    </source>
</evidence>
<dbReference type="OrthoDB" id="41532at2759"/>
<dbReference type="Pfam" id="PF00583">
    <property type="entry name" value="Acetyltransf_1"/>
    <property type="match status" value="1"/>
</dbReference>
<dbReference type="InterPro" id="IPR050680">
    <property type="entry name" value="YpeA/RimI_acetyltransf"/>
</dbReference>
<dbReference type="PANTHER" id="PTHR43420">
    <property type="entry name" value="ACETYLTRANSFERASE"/>
    <property type="match status" value="1"/>
</dbReference>
<organism evidence="4 5">
    <name type="scientific">Passalora fulva</name>
    <name type="common">Tomato leaf mold</name>
    <name type="synonym">Cladosporium fulvum</name>
    <dbReference type="NCBI Taxonomy" id="5499"/>
    <lineage>
        <taxon>Eukaryota</taxon>
        <taxon>Fungi</taxon>
        <taxon>Dikarya</taxon>
        <taxon>Ascomycota</taxon>
        <taxon>Pezizomycotina</taxon>
        <taxon>Dothideomycetes</taxon>
        <taxon>Dothideomycetidae</taxon>
        <taxon>Mycosphaerellales</taxon>
        <taxon>Mycosphaerellaceae</taxon>
        <taxon>Fulvia</taxon>
    </lineage>
</organism>
<dbReference type="PANTHER" id="PTHR43420:SF47">
    <property type="entry name" value="N-ACETYLTRANSFERASE DOMAIN-CONTAINING PROTEIN"/>
    <property type="match status" value="1"/>
</dbReference>
<proteinExistence type="predicted"/>
<name>A0A9Q8PKX1_PASFU</name>
<sequence length="206" mass="23264">MTTLKPPVTFHHNTHAHLLPQIHQIHRDCILQDHQVLAFLPNENGTIDEADLAAYWEDQCQPRTAPAYRELLLQLGDDEQEVLGFVVLDMPYAETGPFRGFVQKLMVSIHHRRKGVARNLLKHVRKVAQEHGRTLLMLDTPVGLPAEQSGIFEKAGYIEVGVIPNFSISPKDGTLIAEKFFYKDLRSTKGFCNGHAQNGHIYGQHS</sequence>
<gene>
    <name evidence="4" type="ORF">CLAFUR5_13421</name>
</gene>
<dbReference type="CDD" id="cd04301">
    <property type="entry name" value="NAT_SF"/>
    <property type="match status" value="1"/>
</dbReference>
<dbReference type="Gene3D" id="3.40.630.30">
    <property type="match status" value="1"/>
</dbReference>
<dbReference type="Proteomes" id="UP000756132">
    <property type="component" value="Chromosome 12"/>
</dbReference>
<reference evidence="4" key="1">
    <citation type="submission" date="2021-12" db="EMBL/GenBank/DDBJ databases">
        <authorList>
            <person name="Zaccaron A."/>
            <person name="Stergiopoulos I."/>
        </authorList>
    </citation>
    <scope>NUCLEOTIDE SEQUENCE</scope>
    <source>
        <strain evidence="4">Race5_Kim</strain>
    </source>
</reference>